<evidence type="ECO:0000313" key="19">
    <source>
        <dbReference type="Proteomes" id="UP000183104"/>
    </source>
</evidence>
<dbReference type="RefSeq" id="WP_054965647.1">
    <property type="nucleotide sequence ID" value="NZ_FMUN01000006.1"/>
</dbReference>
<dbReference type="PANTHER" id="PTHR21581">
    <property type="entry name" value="D-ALANYL-D-ALANINE CARBOXYPEPTIDASE"/>
    <property type="match status" value="1"/>
</dbReference>
<feature type="active site" description="Proton acceptor" evidence="13">
    <location>
        <position position="65"/>
    </location>
</feature>
<evidence type="ECO:0000256" key="7">
    <source>
        <dbReference type="ARBA" id="ARBA00022729"/>
    </source>
</evidence>
<dbReference type="OrthoDB" id="9795979at2"/>
<dbReference type="InterPro" id="IPR012907">
    <property type="entry name" value="Peptidase_S11_C"/>
</dbReference>
<dbReference type="STRING" id="381306.AN478_05680"/>
<keyword evidence="7 16" id="KW-0732">Signal</keyword>
<dbReference type="AlphaFoldDB" id="A0A0P9CNH3"/>
<dbReference type="EC" id="3.4.16.4" evidence="4"/>
<comment type="catalytic activity">
    <reaction evidence="12">
        <text>Preferential cleavage: (Ac)2-L-Lys-D-Ala-|-D-Ala. Also transpeptidation of peptidyl-alanyl moieties that are N-acyl substituents of D-alanine.</text>
        <dbReference type="EC" id="3.4.16.4"/>
    </reaction>
</comment>
<reference evidence="19" key="1">
    <citation type="submission" date="2016-10" db="EMBL/GenBank/DDBJ databases">
        <authorList>
            <person name="Varghese N."/>
        </authorList>
    </citation>
    <scope>NUCLEOTIDE SEQUENCE [LARGE SCALE GENOMIC DNA]</scope>
    <source>
        <strain evidence="19">HL 19</strain>
    </source>
</reference>
<evidence type="ECO:0000256" key="13">
    <source>
        <dbReference type="PIRSR" id="PIRSR618044-1"/>
    </source>
</evidence>
<keyword evidence="5" id="KW-0121">Carboxypeptidase</keyword>
<keyword evidence="11" id="KW-0961">Cell wall biogenesis/degradation</keyword>
<dbReference type="SUPFAM" id="SSF56601">
    <property type="entry name" value="beta-lactamase/transpeptidase-like"/>
    <property type="match status" value="1"/>
</dbReference>
<dbReference type="Pfam" id="PF00768">
    <property type="entry name" value="Peptidase_S11"/>
    <property type="match status" value="1"/>
</dbReference>
<dbReference type="InterPro" id="IPR012338">
    <property type="entry name" value="Beta-lactam/transpept-like"/>
</dbReference>
<proteinExistence type="inferred from homology"/>
<keyword evidence="6" id="KW-0645">Protease</keyword>
<evidence type="ECO:0000256" key="6">
    <source>
        <dbReference type="ARBA" id="ARBA00022670"/>
    </source>
</evidence>
<gene>
    <name evidence="18" type="ORF">SAMN05661077_2242</name>
</gene>
<comment type="similarity">
    <text evidence="3 15">Belongs to the peptidase S11 family.</text>
</comment>
<evidence type="ECO:0000256" key="5">
    <source>
        <dbReference type="ARBA" id="ARBA00022645"/>
    </source>
</evidence>
<dbReference type="Pfam" id="PF07943">
    <property type="entry name" value="PBP5_C"/>
    <property type="match status" value="1"/>
</dbReference>
<keyword evidence="8" id="KW-0378">Hydrolase</keyword>
<evidence type="ECO:0000313" key="18">
    <source>
        <dbReference type="EMBL" id="SCY48067.1"/>
    </source>
</evidence>
<keyword evidence="9" id="KW-0133">Cell shape</keyword>
<dbReference type="SMART" id="SM00936">
    <property type="entry name" value="PBP5_C"/>
    <property type="match status" value="1"/>
</dbReference>
<evidence type="ECO:0000256" key="8">
    <source>
        <dbReference type="ARBA" id="ARBA00022801"/>
    </source>
</evidence>
<evidence type="ECO:0000256" key="11">
    <source>
        <dbReference type="ARBA" id="ARBA00023316"/>
    </source>
</evidence>
<dbReference type="GO" id="GO:0006508">
    <property type="term" value="P:proteolysis"/>
    <property type="evidence" value="ECO:0007669"/>
    <property type="project" value="UniProtKB-KW"/>
</dbReference>
<dbReference type="GO" id="GO:0071555">
    <property type="term" value="P:cell wall organization"/>
    <property type="evidence" value="ECO:0007669"/>
    <property type="project" value="UniProtKB-KW"/>
</dbReference>
<evidence type="ECO:0000256" key="12">
    <source>
        <dbReference type="ARBA" id="ARBA00034000"/>
    </source>
</evidence>
<comment type="function">
    <text evidence="1">Removes C-terminal D-alanyl residues from sugar-peptide cell wall precursors.</text>
</comment>
<evidence type="ECO:0000256" key="14">
    <source>
        <dbReference type="PIRSR" id="PIRSR618044-2"/>
    </source>
</evidence>
<evidence type="ECO:0000256" key="4">
    <source>
        <dbReference type="ARBA" id="ARBA00012448"/>
    </source>
</evidence>
<evidence type="ECO:0000259" key="17">
    <source>
        <dbReference type="SMART" id="SM00936"/>
    </source>
</evidence>
<sequence length="381" mass="42542">MIHCPTPFRWLLPALLLLALPAAGSAVPEPPSVEGHSAFLMDLRSERVLASQAETEAWHPASLAKLMTLYTAFTALEEGLISPDDKVRVSKEAWRTKGSRMFLEAGSEVPLQRILKGIAVQSGNDACVALAEHVAGSEQAFVELMNEHARELGLEDTRFANATGLPTEGMQTTARDMAHLSAALIREFQDRYPMFAVRKMTHNEVTQYNRNRLLWWDESVDGLKTGHTEAAGYSLVASAEREGMRLVSVVMGTDSERARAKESQELLDYGFRHFRTFKLYKAGEPLHEVRVWKGDRDNVRVTLPQDLYVTLPRNQRDRLEVTLDFSTPLTAPVAQGADVGRLTASLEDRTLATAPLTTLEEVPTGGFFRRTLDTFRAWFTE</sequence>
<evidence type="ECO:0000256" key="3">
    <source>
        <dbReference type="ARBA" id="ARBA00007164"/>
    </source>
</evidence>
<feature type="signal peptide" evidence="16">
    <location>
        <begin position="1"/>
        <end position="25"/>
    </location>
</feature>
<dbReference type="SUPFAM" id="SSF69189">
    <property type="entry name" value="Penicillin-binding protein associated domain"/>
    <property type="match status" value="1"/>
</dbReference>
<feature type="active site" evidence="13">
    <location>
        <position position="122"/>
    </location>
</feature>
<dbReference type="GO" id="GO:0009002">
    <property type="term" value="F:serine-type D-Ala-D-Ala carboxypeptidase activity"/>
    <property type="evidence" value="ECO:0007669"/>
    <property type="project" value="UniProtKB-EC"/>
</dbReference>
<organism evidence="18 19">
    <name type="scientific">Thiohalorhabdus denitrificans</name>
    <dbReference type="NCBI Taxonomy" id="381306"/>
    <lineage>
        <taxon>Bacteria</taxon>
        <taxon>Pseudomonadati</taxon>
        <taxon>Pseudomonadota</taxon>
        <taxon>Gammaproteobacteria</taxon>
        <taxon>Thiohalorhabdales</taxon>
        <taxon>Thiohalorhabdaceae</taxon>
        <taxon>Thiohalorhabdus</taxon>
    </lineage>
</organism>
<dbReference type="GO" id="GO:0009252">
    <property type="term" value="P:peptidoglycan biosynthetic process"/>
    <property type="evidence" value="ECO:0007669"/>
    <property type="project" value="UniProtKB-UniPathway"/>
</dbReference>
<evidence type="ECO:0000256" key="9">
    <source>
        <dbReference type="ARBA" id="ARBA00022960"/>
    </source>
</evidence>
<dbReference type="Gene3D" id="2.60.410.10">
    <property type="entry name" value="D-Ala-D-Ala carboxypeptidase, C-terminal domain"/>
    <property type="match status" value="1"/>
</dbReference>
<comment type="pathway">
    <text evidence="2">Cell wall biogenesis; peptidoglycan biosynthesis.</text>
</comment>
<dbReference type="InterPro" id="IPR018044">
    <property type="entry name" value="Peptidase_S11"/>
</dbReference>
<evidence type="ECO:0000256" key="2">
    <source>
        <dbReference type="ARBA" id="ARBA00004752"/>
    </source>
</evidence>
<dbReference type="InterPro" id="IPR001967">
    <property type="entry name" value="Peptidase_S11_N"/>
</dbReference>
<feature type="binding site" evidence="14">
    <location>
        <position position="224"/>
    </location>
    <ligand>
        <name>substrate</name>
    </ligand>
</feature>
<keyword evidence="10" id="KW-0573">Peptidoglycan synthesis</keyword>
<protein>
    <recommendedName>
        <fullName evidence="4">serine-type D-Ala-D-Ala carboxypeptidase</fullName>
        <ecNumber evidence="4">3.4.16.4</ecNumber>
    </recommendedName>
</protein>
<dbReference type="PRINTS" id="PR00725">
    <property type="entry name" value="DADACBPTASE1"/>
</dbReference>
<evidence type="ECO:0000256" key="15">
    <source>
        <dbReference type="RuleBase" id="RU004016"/>
    </source>
</evidence>
<dbReference type="GO" id="GO:0008360">
    <property type="term" value="P:regulation of cell shape"/>
    <property type="evidence" value="ECO:0007669"/>
    <property type="project" value="UniProtKB-KW"/>
</dbReference>
<dbReference type="Proteomes" id="UP000183104">
    <property type="component" value="Unassembled WGS sequence"/>
</dbReference>
<dbReference type="InterPro" id="IPR015956">
    <property type="entry name" value="Peniciliin-bd_prot_C_sf"/>
</dbReference>
<keyword evidence="19" id="KW-1185">Reference proteome</keyword>
<dbReference type="UniPathway" id="UPA00219"/>
<name>A0A0P9CNH3_9GAMM</name>
<dbReference type="PATRIC" id="fig|381306.5.peg.2331"/>
<dbReference type="EMBL" id="FMUN01000006">
    <property type="protein sequence ID" value="SCY48067.1"/>
    <property type="molecule type" value="Genomic_DNA"/>
</dbReference>
<evidence type="ECO:0000256" key="1">
    <source>
        <dbReference type="ARBA" id="ARBA00003217"/>
    </source>
</evidence>
<evidence type="ECO:0000256" key="16">
    <source>
        <dbReference type="SAM" id="SignalP"/>
    </source>
</evidence>
<evidence type="ECO:0000256" key="10">
    <source>
        <dbReference type="ARBA" id="ARBA00022984"/>
    </source>
</evidence>
<dbReference type="Gene3D" id="3.40.710.10">
    <property type="entry name" value="DD-peptidase/beta-lactamase superfamily"/>
    <property type="match status" value="1"/>
</dbReference>
<feature type="chain" id="PRO_5010433459" description="serine-type D-Ala-D-Ala carboxypeptidase" evidence="16">
    <location>
        <begin position="26"/>
        <end position="381"/>
    </location>
</feature>
<dbReference type="InterPro" id="IPR037167">
    <property type="entry name" value="Peptidase_S11_C_sf"/>
</dbReference>
<feature type="active site" description="Acyl-ester intermediate" evidence="13">
    <location>
        <position position="62"/>
    </location>
</feature>
<dbReference type="PANTHER" id="PTHR21581:SF6">
    <property type="entry name" value="TRAFFICKING PROTEIN PARTICLE COMPLEX SUBUNIT 12"/>
    <property type="match status" value="1"/>
</dbReference>
<feature type="domain" description="Peptidase S11 D-Ala-D-Ala carboxypeptidase A C-terminal" evidence="17">
    <location>
        <begin position="274"/>
        <end position="364"/>
    </location>
</feature>
<accession>A0A0P9CNH3</accession>